<comment type="caution">
    <text evidence="1">The sequence shown here is derived from an EMBL/GenBank/DDBJ whole genome shotgun (WGS) entry which is preliminary data.</text>
</comment>
<proteinExistence type="predicted"/>
<dbReference type="EMBL" id="JABSTV010001248">
    <property type="protein sequence ID" value="KAH7968304.1"/>
    <property type="molecule type" value="Genomic_DNA"/>
</dbReference>
<dbReference type="AlphaFoldDB" id="A0A9D4Q4W0"/>
<keyword evidence="2" id="KW-1185">Reference proteome</keyword>
<evidence type="ECO:0000313" key="2">
    <source>
        <dbReference type="Proteomes" id="UP000821837"/>
    </source>
</evidence>
<accession>A0A9D4Q4W0</accession>
<dbReference type="Proteomes" id="UP000821837">
    <property type="component" value="Unassembled WGS sequence"/>
</dbReference>
<name>A0A9D4Q4W0_RHISA</name>
<evidence type="ECO:0000313" key="1">
    <source>
        <dbReference type="EMBL" id="KAH7968304.1"/>
    </source>
</evidence>
<protein>
    <submittedName>
        <fullName evidence="1">Uncharacterized protein</fullName>
    </submittedName>
</protein>
<organism evidence="1 2">
    <name type="scientific">Rhipicephalus sanguineus</name>
    <name type="common">Brown dog tick</name>
    <name type="synonym">Ixodes sanguineus</name>
    <dbReference type="NCBI Taxonomy" id="34632"/>
    <lineage>
        <taxon>Eukaryota</taxon>
        <taxon>Metazoa</taxon>
        <taxon>Ecdysozoa</taxon>
        <taxon>Arthropoda</taxon>
        <taxon>Chelicerata</taxon>
        <taxon>Arachnida</taxon>
        <taxon>Acari</taxon>
        <taxon>Parasitiformes</taxon>
        <taxon>Ixodida</taxon>
        <taxon>Ixodoidea</taxon>
        <taxon>Ixodidae</taxon>
        <taxon>Rhipicephalinae</taxon>
        <taxon>Rhipicephalus</taxon>
        <taxon>Rhipicephalus</taxon>
    </lineage>
</organism>
<sequence>MGLRMACVEDGDCQDEANLVCGSDGFDRVCLCDSGYVEEGSGCSESPAQPGEPCDGRMRCAKRTNMVCDQFLKPPRCDCMAGTLWQENKCVALFELTGYQEEERPQNATGSPGARVAIAAIATDRERFVGGVHFRIQDAQADSSSGDEDRLDEAAATRAYSAAEVAAAFGSIRHFCGDIE</sequence>
<reference evidence="1" key="1">
    <citation type="journal article" date="2020" name="Cell">
        <title>Large-Scale Comparative Analyses of Tick Genomes Elucidate Their Genetic Diversity and Vector Capacities.</title>
        <authorList>
            <consortium name="Tick Genome and Microbiome Consortium (TIGMIC)"/>
            <person name="Jia N."/>
            <person name="Wang J."/>
            <person name="Shi W."/>
            <person name="Du L."/>
            <person name="Sun Y."/>
            <person name="Zhan W."/>
            <person name="Jiang J.F."/>
            <person name="Wang Q."/>
            <person name="Zhang B."/>
            <person name="Ji P."/>
            <person name="Bell-Sakyi L."/>
            <person name="Cui X.M."/>
            <person name="Yuan T.T."/>
            <person name="Jiang B.G."/>
            <person name="Yang W.F."/>
            <person name="Lam T.T."/>
            <person name="Chang Q.C."/>
            <person name="Ding S.J."/>
            <person name="Wang X.J."/>
            <person name="Zhu J.G."/>
            <person name="Ruan X.D."/>
            <person name="Zhao L."/>
            <person name="Wei J.T."/>
            <person name="Ye R.Z."/>
            <person name="Que T.C."/>
            <person name="Du C.H."/>
            <person name="Zhou Y.H."/>
            <person name="Cheng J.X."/>
            <person name="Dai P.F."/>
            <person name="Guo W.B."/>
            <person name="Han X.H."/>
            <person name="Huang E.J."/>
            <person name="Li L.F."/>
            <person name="Wei W."/>
            <person name="Gao Y.C."/>
            <person name="Liu J.Z."/>
            <person name="Shao H.Z."/>
            <person name="Wang X."/>
            <person name="Wang C.C."/>
            <person name="Yang T.C."/>
            <person name="Huo Q.B."/>
            <person name="Li W."/>
            <person name="Chen H.Y."/>
            <person name="Chen S.E."/>
            <person name="Zhou L.G."/>
            <person name="Ni X.B."/>
            <person name="Tian J.H."/>
            <person name="Sheng Y."/>
            <person name="Liu T."/>
            <person name="Pan Y.S."/>
            <person name="Xia L.Y."/>
            <person name="Li J."/>
            <person name="Zhao F."/>
            <person name="Cao W.C."/>
        </authorList>
    </citation>
    <scope>NUCLEOTIDE SEQUENCE</scope>
    <source>
        <strain evidence="1">Rsan-2018</strain>
    </source>
</reference>
<reference evidence="1" key="2">
    <citation type="submission" date="2021-09" db="EMBL/GenBank/DDBJ databases">
        <authorList>
            <person name="Jia N."/>
            <person name="Wang J."/>
            <person name="Shi W."/>
            <person name="Du L."/>
            <person name="Sun Y."/>
            <person name="Zhan W."/>
            <person name="Jiang J."/>
            <person name="Wang Q."/>
            <person name="Zhang B."/>
            <person name="Ji P."/>
            <person name="Sakyi L.B."/>
            <person name="Cui X."/>
            <person name="Yuan T."/>
            <person name="Jiang B."/>
            <person name="Yang W."/>
            <person name="Lam T.T.-Y."/>
            <person name="Chang Q."/>
            <person name="Ding S."/>
            <person name="Wang X."/>
            <person name="Zhu J."/>
            <person name="Ruan X."/>
            <person name="Zhao L."/>
            <person name="Wei J."/>
            <person name="Que T."/>
            <person name="Du C."/>
            <person name="Cheng J."/>
            <person name="Dai P."/>
            <person name="Han X."/>
            <person name="Huang E."/>
            <person name="Gao Y."/>
            <person name="Liu J."/>
            <person name="Shao H."/>
            <person name="Ye R."/>
            <person name="Li L."/>
            <person name="Wei W."/>
            <person name="Wang X."/>
            <person name="Wang C."/>
            <person name="Huo Q."/>
            <person name="Li W."/>
            <person name="Guo W."/>
            <person name="Chen H."/>
            <person name="Chen S."/>
            <person name="Zhou L."/>
            <person name="Zhou L."/>
            <person name="Ni X."/>
            <person name="Tian J."/>
            <person name="Zhou Y."/>
            <person name="Sheng Y."/>
            <person name="Liu T."/>
            <person name="Pan Y."/>
            <person name="Xia L."/>
            <person name="Li J."/>
            <person name="Zhao F."/>
            <person name="Cao W."/>
        </authorList>
    </citation>
    <scope>NUCLEOTIDE SEQUENCE</scope>
    <source>
        <strain evidence="1">Rsan-2018</strain>
        <tissue evidence="1">Larvae</tissue>
    </source>
</reference>
<gene>
    <name evidence="1" type="ORF">HPB52_007622</name>
</gene>